<dbReference type="InterPro" id="IPR050570">
    <property type="entry name" value="Cell_wall_metabolism_enzyme"/>
</dbReference>
<keyword evidence="1" id="KW-0175">Coiled coil</keyword>
<dbReference type="InterPro" id="IPR011055">
    <property type="entry name" value="Dup_hybrid_motif"/>
</dbReference>
<name>A0AB39UW00_9GAMM</name>
<feature type="domain" description="M23ase beta-sheet core" evidence="2">
    <location>
        <begin position="283"/>
        <end position="340"/>
    </location>
</feature>
<dbReference type="Gene3D" id="6.10.250.3150">
    <property type="match status" value="1"/>
</dbReference>
<dbReference type="AlphaFoldDB" id="A0AB39UW00"/>
<proteinExistence type="predicted"/>
<evidence type="ECO:0000256" key="1">
    <source>
        <dbReference type="SAM" id="Coils"/>
    </source>
</evidence>
<dbReference type="Pfam" id="PF01551">
    <property type="entry name" value="Peptidase_M23"/>
    <property type="match status" value="1"/>
</dbReference>
<dbReference type="PANTHER" id="PTHR21666:SF270">
    <property type="entry name" value="MUREIN HYDROLASE ACTIVATOR ENVC"/>
    <property type="match status" value="1"/>
</dbReference>
<dbReference type="InterPro" id="IPR016047">
    <property type="entry name" value="M23ase_b-sheet_dom"/>
</dbReference>
<dbReference type="EMBL" id="CP154858">
    <property type="protein sequence ID" value="XDT72329.1"/>
    <property type="molecule type" value="Genomic_DNA"/>
</dbReference>
<dbReference type="SUPFAM" id="SSF51261">
    <property type="entry name" value="Duplicated hybrid motif"/>
    <property type="match status" value="1"/>
</dbReference>
<dbReference type="GO" id="GO:0004222">
    <property type="term" value="F:metalloendopeptidase activity"/>
    <property type="evidence" value="ECO:0007669"/>
    <property type="project" value="TreeGrafter"/>
</dbReference>
<dbReference type="KEGG" id="tcd:AAIA72_16270"/>
<feature type="coiled-coil region" evidence="1">
    <location>
        <begin position="49"/>
        <end position="111"/>
    </location>
</feature>
<accession>A0AB39UW00</accession>
<protein>
    <submittedName>
        <fullName evidence="3">Peptidoglycan DD-metalloendopeptidase family protein</fullName>
    </submittedName>
</protein>
<feature type="coiled-coil region" evidence="1">
    <location>
        <begin position="179"/>
        <end position="248"/>
    </location>
</feature>
<dbReference type="Gene3D" id="2.70.70.10">
    <property type="entry name" value="Glucose Permease (Domain IIA)"/>
    <property type="match status" value="1"/>
</dbReference>
<reference evidence="3" key="1">
    <citation type="submission" date="2024-05" db="EMBL/GenBank/DDBJ databases">
        <title>Genome sequencing of novel strain.</title>
        <authorList>
            <person name="Ganbat D."/>
            <person name="Ganbat S."/>
            <person name="Lee S.-J."/>
        </authorList>
    </citation>
    <scope>NUCLEOTIDE SEQUENCE</scope>
    <source>
        <strain evidence="3">SMD15-11</strain>
    </source>
</reference>
<evidence type="ECO:0000313" key="3">
    <source>
        <dbReference type="EMBL" id="XDT72329.1"/>
    </source>
</evidence>
<dbReference type="CDD" id="cd12797">
    <property type="entry name" value="M23_peptidase"/>
    <property type="match status" value="1"/>
</dbReference>
<dbReference type="PANTHER" id="PTHR21666">
    <property type="entry name" value="PEPTIDASE-RELATED"/>
    <property type="match status" value="1"/>
</dbReference>
<evidence type="ECO:0000259" key="2">
    <source>
        <dbReference type="Pfam" id="PF01551"/>
    </source>
</evidence>
<organism evidence="3">
    <name type="scientific">Thermohahella caldifontis</name>
    <dbReference type="NCBI Taxonomy" id="3142973"/>
    <lineage>
        <taxon>Bacteria</taxon>
        <taxon>Pseudomonadati</taxon>
        <taxon>Pseudomonadota</taxon>
        <taxon>Gammaproteobacteria</taxon>
        <taxon>Oceanospirillales</taxon>
        <taxon>Hahellaceae</taxon>
        <taxon>Thermohahella</taxon>
    </lineage>
</organism>
<sequence length="347" mass="39258">MPARILILLLGLLLISGTPARGAGWEDNTEDQARLESIRKQLANLQGWMGQARARQSRLERELADLERDIQALTRTARQLAEETEAIEKELDDLRNREQALSRDLDVQTRQLGKALREQWKLGQQPALKLMLSGNSPADIDRMLTYLRKTGEARQALIRRTRALMEEIRKVRADILGRNQALLERKAAAEKNRARLAERKAERTRLLAALQKDISGKAGQISKLERDQKELESLVQEVEKSLTELDRSPDARPFAQLRRKLPWPLEGEIVRRFGEQFQSGARSTGMVIAARPEAPVRAIHHGRVIFADWLRGFGLLMILDHGDGYMSLYGYNQALLRSPGNGSAVVT</sequence>
<gene>
    <name evidence="3" type="ORF">AAIA72_16270</name>
</gene>